<feature type="compositionally biased region" description="Basic and acidic residues" evidence="1">
    <location>
        <begin position="68"/>
        <end position="79"/>
    </location>
</feature>
<dbReference type="OrthoDB" id="3776715at2759"/>
<feature type="region of interest" description="Disordered" evidence="1">
    <location>
        <begin position="1"/>
        <end position="81"/>
    </location>
</feature>
<dbReference type="AlphaFoldDB" id="A0A6A7B6D4"/>
<gene>
    <name evidence="2" type="ORF">T440DRAFT_110071</name>
</gene>
<dbReference type="EMBL" id="MU006307">
    <property type="protein sequence ID" value="KAF2850287.1"/>
    <property type="molecule type" value="Genomic_DNA"/>
</dbReference>
<evidence type="ECO:0000256" key="1">
    <source>
        <dbReference type="SAM" id="MobiDB-lite"/>
    </source>
</evidence>
<keyword evidence="3" id="KW-1185">Reference proteome</keyword>
<dbReference type="Proteomes" id="UP000799423">
    <property type="component" value="Unassembled WGS sequence"/>
</dbReference>
<organism evidence="2 3">
    <name type="scientific">Plenodomus tracheiphilus IPT5</name>
    <dbReference type="NCBI Taxonomy" id="1408161"/>
    <lineage>
        <taxon>Eukaryota</taxon>
        <taxon>Fungi</taxon>
        <taxon>Dikarya</taxon>
        <taxon>Ascomycota</taxon>
        <taxon>Pezizomycotina</taxon>
        <taxon>Dothideomycetes</taxon>
        <taxon>Pleosporomycetidae</taxon>
        <taxon>Pleosporales</taxon>
        <taxon>Pleosporineae</taxon>
        <taxon>Leptosphaeriaceae</taxon>
        <taxon>Plenodomus</taxon>
    </lineage>
</organism>
<protein>
    <submittedName>
        <fullName evidence="2">Uncharacterized protein</fullName>
    </submittedName>
</protein>
<reference evidence="2" key="1">
    <citation type="submission" date="2020-01" db="EMBL/GenBank/DDBJ databases">
        <authorList>
            <consortium name="DOE Joint Genome Institute"/>
            <person name="Haridas S."/>
            <person name="Albert R."/>
            <person name="Binder M."/>
            <person name="Bloem J."/>
            <person name="Labutti K."/>
            <person name="Salamov A."/>
            <person name="Andreopoulos B."/>
            <person name="Baker S.E."/>
            <person name="Barry K."/>
            <person name="Bills G."/>
            <person name="Bluhm B.H."/>
            <person name="Cannon C."/>
            <person name="Castanera R."/>
            <person name="Culley D.E."/>
            <person name="Daum C."/>
            <person name="Ezra D."/>
            <person name="Gonzalez J.B."/>
            <person name="Henrissat B."/>
            <person name="Kuo A."/>
            <person name="Liang C."/>
            <person name="Lipzen A."/>
            <person name="Lutzoni F."/>
            <person name="Magnuson J."/>
            <person name="Mondo S."/>
            <person name="Nolan M."/>
            <person name="Ohm R."/>
            <person name="Pangilinan J."/>
            <person name="Park H.-J."/>
            <person name="Ramirez L."/>
            <person name="Alfaro M."/>
            <person name="Sun H."/>
            <person name="Tritt A."/>
            <person name="Yoshinaga Y."/>
            <person name="Zwiers L.-H."/>
            <person name="Turgeon B.G."/>
            <person name="Goodwin S.B."/>
            <person name="Spatafora J.W."/>
            <person name="Crous P.W."/>
            <person name="Grigoriev I.V."/>
        </authorList>
    </citation>
    <scope>NUCLEOTIDE SEQUENCE</scope>
    <source>
        <strain evidence="2">IPT5</strain>
    </source>
</reference>
<name>A0A6A7B6D4_9PLEO</name>
<sequence>MKTKVAKMSTSNNGDCGSGGRRRSYSMLAGLPGRSGAQQNRSALTAAFAKAHELEPEAGPSGTTNEPFEDKQGENEPFPRSKPIIIENSAELPEAKFSAAFANDNASFRNWTTGHPPKTSFLHGDANTTARFKMLRRSTLADKIELDVLLKATMIQYEGHEYLPLTTATIRHLSPFWKGLKPVSDVSMFSCIMINKEIDGCHADHVVSALERIGEHCHHLVVLAPIQTSELGNVFHREQGNINPGNDWDHLLRFFPTLKHLVFIHPHHIPFELSNNTLAALLAAVTRRPNPLALQEVSIRVPPGVIAATAYKG</sequence>
<proteinExistence type="predicted"/>
<evidence type="ECO:0000313" key="2">
    <source>
        <dbReference type="EMBL" id="KAF2850287.1"/>
    </source>
</evidence>
<evidence type="ECO:0000313" key="3">
    <source>
        <dbReference type="Proteomes" id="UP000799423"/>
    </source>
</evidence>
<accession>A0A6A7B6D4</accession>